<dbReference type="AlphaFoldDB" id="A0A5E4M8T1"/>
<accession>A0A5E4M8T1</accession>
<organism evidence="1 2">
    <name type="scientific">Cinara cedri</name>
    <dbReference type="NCBI Taxonomy" id="506608"/>
    <lineage>
        <taxon>Eukaryota</taxon>
        <taxon>Metazoa</taxon>
        <taxon>Ecdysozoa</taxon>
        <taxon>Arthropoda</taxon>
        <taxon>Hexapoda</taxon>
        <taxon>Insecta</taxon>
        <taxon>Pterygota</taxon>
        <taxon>Neoptera</taxon>
        <taxon>Paraneoptera</taxon>
        <taxon>Hemiptera</taxon>
        <taxon>Sternorrhyncha</taxon>
        <taxon>Aphidomorpha</taxon>
        <taxon>Aphidoidea</taxon>
        <taxon>Aphididae</taxon>
        <taxon>Lachninae</taxon>
        <taxon>Cinara</taxon>
    </lineage>
</organism>
<protein>
    <submittedName>
        <fullName evidence="1">Uncharacterized protein</fullName>
    </submittedName>
</protein>
<dbReference type="OrthoDB" id="29523at2759"/>
<evidence type="ECO:0000313" key="1">
    <source>
        <dbReference type="EMBL" id="VVC27794.1"/>
    </source>
</evidence>
<sequence>MKNPEEIQREDNITYITNNLSAPVINNWTNDDSKFGQQMIEKFGLIKRSNLEKNKQVTPIGFIEQNEDNLFKTGGDYSKLLSQLTEKFDQYQTLSKVDGDINSKQLLIQKSINSKSREHYHKHTKGTNLTQHKRKELACILDKGVKDEDKSLNNLHTKEYLKIKTIQTDKHDKSGQIISITNELNTIPLKNIKCQSKLSKETNIVLISNESNKTVESIKKNKKLKTYSYEDIDNIEILRNKKSKTHITEYVENTKSHNNKDSTKISKEQYLKLVLTHKYQKLVELLVNNSSAGKKYCKDSPSPMFEKKIKDFADSVKDKDPTIFDSTEIRGLDEESMFNRSKTLHPNYKQIVKDFEEQKPEVFDRISKRHEVLKYRNEKSMFIAKHGDVLFFGSNINDIKGYGEW</sequence>
<dbReference type="Proteomes" id="UP000325440">
    <property type="component" value="Unassembled WGS sequence"/>
</dbReference>
<name>A0A5E4M8T1_9HEMI</name>
<proteinExistence type="predicted"/>
<dbReference type="EMBL" id="CABPRJ010000476">
    <property type="protein sequence ID" value="VVC27794.1"/>
    <property type="molecule type" value="Genomic_DNA"/>
</dbReference>
<reference evidence="1 2" key="1">
    <citation type="submission" date="2019-08" db="EMBL/GenBank/DDBJ databases">
        <authorList>
            <person name="Alioto T."/>
            <person name="Alioto T."/>
            <person name="Gomez Garrido J."/>
        </authorList>
    </citation>
    <scope>NUCLEOTIDE SEQUENCE [LARGE SCALE GENOMIC DNA]</scope>
</reference>
<evidence type="ECO:0000313" key="2">
    <source>
        <dbReference type="Proteomes" id="UP000325440"/>
    </source>
</evidence>
<keyword evidence="2" id="KW-1185">Reference proteome</keyword>
<gene>
    <name evidence="1" type="ORF">CINCED_3A003464</name>
</gene>